<dbReference type="Gene3D" id="3.30.300.20">
    <property type="match status" value="1"/>
</dbReference>
<dbReference type="InterPro" id="IPR052924">
    <property type="entry name" value="OsmC/Ohr_hydroprdx_reductase"/>
</dbReference>
<dbReference type="PANTHER" id="PTHR35368:SF1">
    <property type="entry name" value="HYDROPEROXIDE REDUCTASE"/>
    <property type="match status" value="1"/>
</dbReference>
<gene>
    <name evidence="2" type="ORF">HNR07_001934</name>
</gene>
<dbReference type="Proteomes" id="UP000579647">
    <property type="component" value="Unassembled WGS sequence"/>
</dbReference>
<dbReference type="RefSeq" id="WP_184364429.1">
    <property type="nucleotide sequence ID" value="NZ_BAAAKM010000086.1"/>
</dbReference>
<dbReference type="EMBL" id="JACHDO010000001">
    <property type="protein sequence ID" value="MBB5490797.1"/>
    <property type="molecule type" value="Genomic_DNA"/>
</dbReference>
<dbReference type="InterPro" id="IPR003718">
    <property type="entry name" value="OsmC/Ohr_fam"/>
</dbReference>
<dbReference type="PANTHER" id="PTHR35368">
    <property type="entry name" value="HYDROPEROXIDE REDUCTASE"/>
    <property type="match status" value="1"/>
</dbReference>
<reference evidence="2 3" key="1">
    <citation type="submission" date="2020-08" db="EMBL/GenBank/DDBJ databases">
        <title>Sequencing the genomes of 1000 actinobacteria strains.</title>
        <authorList>
            <person name="Klenk H.-P."/>
        </authorList>
    </citation>
    <scope>NUCLEOTIDE SEQUENCE [LARGE SCALE GENOMIC DNA]</scope>
    <source>
        <strain evidence="2 3">DSM 44598</strain>
    </source>
</reference>
<name>A0A840WGF0_9ACTN</name>
<feature type="region of interest" description="Disordered" evidence="1">
    <location>
        <begin position="55"/>
        <end position="78"/>
    </location>
</feature>
<evidence type="ECO:0000313" key="3">
    <source>
        <dbReference type="Proteomes" id="UP000579647"/>
    </source>
</evidence>
<dbReference type="InterPro" id="IPR036102">
    <property type="entry name" value="OsmC/Ohrsf"/>
</dbReference>
<proteinExistence type="predicted"/>
<dbReference type="SUPFAM" id="SSF82784">
    <property type="entry name" value="OsmC-like"/>
    <property type="match status" value="1"/>
</dbReference>
<keyword evidence="3" id="KW-1185">Reference proteome</keyword>
<organism evidence="2 3">
    <name type="scientific">Nocardiopsis metallicus</name>
    <dbReference type="NCBI Taxonomy" id="179819"/>
    <lineage>
        <taxon>Bacteria</taxon>
        <taxon>Bacillati</taxon>
        <taxon>Actinomycetota</taxon>
        <taxon>Actinomycetes</taxon>
        <taxon>Streptosporangiales</taxon>
        <taxon>Nocardiopsidaceae</taxon>
        <taxon>Nocardiopsis</taxon>
    </lineage>
</organism>
<comment type="caution">
    <text evidence="2">The sequence shown here is derived from an EMBL/GenBank/DDBJ whole genome shotgun (WGS) entry which is preliminary data.</text>
</comment>
<evidence type="ECO:0000256" key="1">
    <source>
        <dbReference type="SAM" id="MobiDB-lite"/>
    </source>
</evidence>
<dbReference type="AlphaFoldDB" id="A0A840WGF0"/>
<dbReference type="InterPro" id="IPR015946">
    <property type="entry name" value="KH_dom-like_a/b"/>
</dbReference>
<evidence type="ECO:0000313" key="2">
    <source>
        <dbReference type="EMBL" id="MBB5490797.1"/>
    </source>
</evidence>
<protein>
    <submittedName>
        <fullName evidence="2">Putative OsmC-like protein</fullName>
    </submittedName>
</protein>
<accession>A0A840WGF0</accession>
<sequence>MITMPHTGTRPLNGVNAQVLTDLFTRAHADGEPLRIELSTHLRWRDGLATEGAGATLRLDGPRDRSHHAFHTDLPAPLAGSDTGPAPTEMLLAATSACVSAALVELATAEGIRLDRVETHASTALDARGALGVEGVPVGPGEVTLRFDIDADAAPEHLQTLIRAAVAASPTAQALIRPTSIRTEPNR</sequence>
<dbReference type="Pfam" id="PF02566">
    <property type="entry name" value="OsmC"/>
    <property type="match status" value="1"/>
</dbReference>